<dbReference type="EMBL" id="WOSW01000005">
    <property type="protein sequence ID" value="NHO31799.1"/>
    <property type="molecule type" value="Genomic_DNA"/>
</dbReference>
<comment type="subunit">
    <text evidence="2">Homodimer.</text>
</comment>
<evidence type="ECO:0000313" key="4">
    <source>
        <dbReference type="Proteomes" id="UP000615326"/>
    </source>
</evidence>
<dbReference type="InterPro" id="IPR004788">
    <property type="entry name" value="Ribose5P_isomerase_type_A"/>
</dbReference>
<dbReference type="InterPro" id="IPR020672">
    <property type="entry name" value="Ribose5P_isomerase_typA_subgr"/>
</dbReference>
<evidence type="ECO:0000256" key="2">
    <source>
        <dbReference type="HAMAP-Rule" id="MF_00170"/>
    </source>
</evidence>
<dbReference type="EC" id="5.3.1.6" evidence="2"/>
<organism evidence="3 4">
    <name type="scientific">Acetobacter fallax</name>
    <dbReference type="NCBI Taxonomy" id="1737473"/>
    <lineage>
        <taxon>Bacteria</taxon>
        <taxon>Pseudomonadati</taxon>
        <taxon>Pseudomonadota</taxon>
        <taxon>Alphaproteobacteria</taxon>
        <taxon>Acetobacterales</taxon>
        <taxon>Acetobacteraceae</taxon>
        <taxon>Acetobacter</taxon>
    </lineage>
</organism>
<reference evidence="3 4" key="1">
    <citation type="journal article" date="2020" name="Int. J. Syst. Evol. Microbiol.">
        <title>Novel acetic acid bacteria from cider fermentations: Acetobacter conturbans sp. nov. and Acetobacter fallax sp. nov.</title>
        <authorList>
            <person name="Sombolestani A.S."/>
            <person name="Cleenwerck I."/>
            <person name="Cnockaert M."/>
            <person name="Borremans W."/>
            <person name="Wieme A.D."/>
            <person name="De Vuyst L."/>
            <person name="Vandamme P."/>
        </authorList>
    </citation>
    <scope>NUCLEOTIDE SEQUENCE [LARGE SCALE GENOMIC DNA]</scope>
    <source>
        <strain evidence="3 4">LMG 1637</strain>
    </source>
</reference>
<dbReference type="Gene3D" id="3.40.50.1360">
    <property type="match status" value="1"/>
</dbReference>
<dbReference type="Gene3D" id="3.30.70.260">
    <property type="match status" value="1"/>
</dbReference>
<comment type="caution">
    <text evidence="3">The sequence shown here is derived from an EMBL/GenBank/DDBJ whole genome shotgun (WGS) entry which is preliminary data.</text>
</comment>
<feature type="binding site" evidence="2">
    <location>
        <begin position="36"/>
        <end position="39"/>
    </location>
    <ligand>
        <name>substrate</name>
    </ligand>
</feature>
<feature type="active site" description="Proton acceptor" evidence="2">
    <location>
        <position position="114"/>
    </location>
</feature>
<feature type="binding site" evidence="2">
    <location>
        <position position="132"/>
    </location>
    <ligand>
        <name>substrate</name>
    </ligand>
</feature>
<dbReference type="InterPro" id="IPR037171">
    <property type="entry name" value="NagB/RpiA_transferase-like"/>
</dbReference>
<dbReference type="Pfam" id="PF06026">
    <property type="entry name" value="Rib_5-P_isom_A"/>
    <property type="match status" value="1"/>
</dbReference>
<evidence type="ECO:0000256" key="1">
    <source>
        <dbReference type="ARBA" id="ARBA00023235"/>
    </source>
</evidence>
<dbReference type="PANTHER" id="PTHR43748">
    <property type="entry name" value="RIBOSE-5-PHOSPHATE ISOMERASE 3, CHLOROPLASTIC-RELATED"/>
    <property type="match status" value="1"/>
</dbReference>
<dbReference type="NCBIfam" id="NF001924">
    <property type="entry name" value="PRK00702.1"/>
    <property type="match status" value="1"/>
</dbReference>
<accession>A0ABX0K8P0</accession>
<keyword evidence="4" id="KW-1185">Reference proteome</keyword>
<dbReference type="Proteomes" id="UP000615326">
    <property type="component" value="Unassembled WGS sequence"/>
</dbReference>
<dbReference type="HAMAP" id="MF_00170">
    <property type="entry name" value="Rib_5P_isom_A"/>
    <property type="match status" value="1"/>
</dbReference>
<comment type="similarity">
    <text evidence="2">Belongs to the ribose 5-phosphate isomerase family.</text>
</comment>
<keyword evidence="1 2" id="KW-0413">Isomerase</keyword>
<dbReference type="SMART" id="SM01134">
    <property type="entry name" value="DeoRC"/>
    <property type="match status" value="1"/>
</dbReference>
<gene>
    <name evidence="2 3" type="primary">rpiA</name>
    <name evidence="3" type="ORF">GOB84_04330</name>
</gene>
<name>A0ABX0K8P0_9PROT</name>
<dbReference type="InterPro" id="IPR050262">
    <property type="entry name" value="Ribose-5P_isomerase"/>
</dbReference>
<dbReference type="GO" id="GO:0004751">
    <property type="term" value="F:ribose-5-phosphate isomerase activity"/>
    <property type="evidence" value="ECO:0007669"/>
    <property type="project" value="UniProtKB-EC"/>
</dbReference>
<dbReference type="PANTHER" id="PTHR43748:SF3">
    <property type="entry name" value="RIBOSE-5-PHOSPHATE ISOMERASE 3, CHLOROPLASTIC-RELATED"/>
    <property type="match status" value="1"/>
</dbReference>
<evidence type="ECO:0000313" key="3">
    <source>
        <dbReference type="EMBL" id="NHO31799.1"/>
    </source>
</evidence>
<dbReference type="SUPFAM" id="SSF100950">
    <property type="entry name" value="NagB/RpiA/CoA transferase-like"/>
    <property type="match status" value="1"/>
</dbReference>
<sequence>MSSATAAADQVREYKRQAAEFAADMVQDGMIVGLGTGSTAVFLVEALGRRHREGLRFLGIPTSIATEKLARSLGVPLTSFAEHESVDLAIDGADEIERGTLNLIKGLGGALLREKIVAAASKKFVVVADDSKLVDHLGADCLVPVEVTPFGWESTARHLGRLGARVSPRRSPTGQFFVSDGGNLILDCNFGTIAKPADTEDAIRRIVGVVDSGLFTGIASEAVTCGPEGLIHVTVTGAGNVF</sequence>
<dbReference type="CDD" id="cd01398">
    <property type="entry name" value="RPI_A"/>
    <property type="match status" value="1"/>
</dbReference>
<comment type="catalytic activity">
    <reaction evidence="2">
        <text>aldehydo-D-ribose 5-phosphate = D-ribulose 5-phosphate</text>
        <dbReference type="Rhea" id="RHEA:14657"/>
        <dbReference type="ChEBI" id="CHEBI:58121"/>
        <dbReference type="ChEBI" id="CHEBI:58273"/>
        <dbReference type="EC" id="5.3.1.6"/>
    </reaction>
</comment>
<protein>
    <recommendedName>
        <fullName evidence="2">Ribose-5-phosphate isomerase A</fullName>
        <ecNumber evidence="2">5.3.1.6</ecNumber>
    </recommendedName>
    <alternativeName>
        <fullName evidence="2">Phosphoriboisomerase A</fullName>
        <shortName evidence="2">PRI</shortName>
    </alternativeName>
</protein>
<dbReference type="NCBIfam" id="TIGR00021">
    <property type="entry name" value="rpiA"/>
    <property type="match status" value="1"/>
</dbReference>
<comment type="pathway">
    <text evidence="2">Carbohydrate degradation; pentose phosphate pathway; D-ribose 5-phosphate from D-ribulose 5-phosphate (non-oxidative stage): step 1/1.</text>
</comment>
<comment type="function">
    <text evidence="2">Catalyzes the reversible conversion of ribose-5-phosphate to ribulose 5-phosphate.</text>
</comment>
<feature type="binding site" evidence="2">
    <location>
        <begin position="91"/>
        <end position="94"/>
    </location>
    <ligand>
        <name>substrate</name>
    </ligand>
</feature>
<dbReference type="SUPFAM" id="SSF75445">
    <property type="entry name" value="D-ribose-5-phosphate isomerase (RpiA), lid domain"/>
    <property type="match status" value="1"/>
</dbReference>
<dbReference type="RefSeq" id="WP_173576408.1">
    <property type="nucleotide sequence ID" value="NZ_WOSW01000005.1"/>
</dbReference>
<proteinExistence type="inferred from homology"/>
<feature type="binding site" evidence="2">
    <location>
        <begin position="105"/>
        <end position="108"/>
    </location>
    <ligand>
        <name>substrate</name>
    </ligand>
</feature>